<feature type="region of interest" description="Disordered" evidence="5">
    <location>
        <begin position="778"/>
        <end position="818"/>
    </location>
</feature>
<evidence type="ECO:0000256" key="5">
    <source>
        <dbReference type="SAM" id="MobiDB-lite"/>
    </source>
</evidence>
<keyword evidence="8" id="KW-1185">Reference proteome</keyword>
<dbReference type="InterPro" id="IPR009644">
    <property type="entry name" value="FKTN/MNN4/W02B3.4-1"/>
</dbReference>
<dbReference type="OrthoDB" id="444255at2759"/>
<proteinExistence type="predicted"/>
<organism evidence="7 8">
    <name type="scientific">Amphibalanus amphitrite</name>
    <name type="common">Striped barnacle</name>
    <name type="synonym">Balanus amphitrite</name>
    <dbReference type="NCBI Taxonomy" id="1232801"/>
    <lineage>
        <taxon>Eukaryota</taxon>
        <taxon>Metazoa</taxon>
        <taxon>Ecdysozoa</taxon>
        <taxon>Arthropoda</taxon>
        <taxon>Crustacea</taxon>
        <taxon>Multicrustacea</taxon>
        <taxon>Cirripedia</taxon>
        <taxon>Thoracica</taxon>
        <taxon>Thoracicalcarea</taxon>
        <taxon>Balanomorpha</taxon>
        <taxon>Balanoidea</taxon>
        <taxon>Balanidae</taxon>
        <taxon>Amphibalaninae</taxon>
        <taxon>Amphibalanus</taxon>
    </lineage>
</organism>
<keyword evidence="4 6" id="KW-0472">Membrane</keyword>
<feature type="transmembrane region" description="Helical" evidence="6">
    <location>
        <begin position="753"/>
        <end position="773"/>
    </location>
</feature>
<evidence type="ECO:0000256" key="6">
    <source>
        <dbReference type="SAM" id="Phobius"/>
    </source>
</evidence>
<dbReference type="GO" id="GO:0016020">
    <property type="term" value="C:membrane"/>
    <property type="evidence" value="ECO:0007669"/>
    <property type="project" value="UniProtKB-SubCell"/>
</dbReference>
<accession>A0A6A4WWY4</accession>
<protein>
    <submittedName>
        <fullName evidence="7">Fukutin</fullName>
    </submittedName>
</protein>
<feature type="transmembrane region" description="Helical" evidence="6">
    <location>
        <begin position="490"/>
        <end position="515"/>
    </location>
</feature>
<dbReference type="PANTHER" id="PTHR15407:SF28">
    <property type="entry name" value="RIBITOL-5-PHOSPHATE TRANSFERASE FKTN"/>
    <property type="match status" value="1"/>
</dbReference>
<evidence type="ECO:0000256" key="2">
    <source>
        <dbReference type="ARBA" id="ARBA00022692"/>
    </source>
</evidence>
<keyword evidence="3 6" id="KW-1133">Transmembrane helix</keyword>
<dbReference type="EMBL" id="VIIS01000622">
    <property type="protein sequence ID" value="KAF0306932.1"/>
    <property type="molecule type" value="Genomic_DNA"/>
</dbReference>
<dbReference type="Proteomes" id="UP000440578">
    <property type="component" value="Unassembled WGS sequence"/>
</dbReference>
<feature type="transmembrane region" description="Helical" evidence="6">
    <location>
        <begin position="521"/>
        <end position="539"/>
    </location>
</feature>
<evidence type="ECO:0000256" key="3">
    <source>
        <dbReference type="ARBA" id="ARBA00022989"/>
    </source>
</evidence>
<name>A0A6A4WWY4_AMPAM</name>
<reference evidence="7 8" key="1">
    <citation type="submission" date="2019-07" db="EMBL/GenBank/DDBJ databases">
        <title>Draft genome assembly of a fouling barnacle, Amphibalanus amphitrite (Darwin, 1854): The first reference genome for Thecostraca.</title>
        <authorList>
            <person name="Kim W."/>
        </authorList>
    </citation>
    <scope>NUCLEOTIDE SEQUENCE [LARGE SCALE GENOMIC DNA]</scope>
    <source>
        <strain evidence="7">SNU_AA5</strain>
        <tissue evidence="7">Soma without cirri and trophi</tissue>
    </source>
</reference>
<evidence type="ECO:0000256" key="1">
    <source>
        <dbReference type="ARBA" id="ARBA00004167"/>
    </source>
</evidence>
<dbReference type="AlphaFoldDB" id="A0A6A4WWY4"/>
<evidence type="ECO:0000256" key="4">
    <source>
        <dbReference type="ARBA" id="ARBA00023136"/>
    </source>
</evidence>
<evidence type="ECO:0000313" key="7">
    <source>
        <dbReference type="EMBL" id="KAF0306932.1"/>
    </source>
</evidence>
<dbReference type="PANTHER" id="PTHR15407">
    <property type="entry name" value="FUKUTIN-RELATED"/>
    <property type="match status" value="1"/>
</dbReference>
<sequence length="818" mass="91819">MELSVALVRRVRAAHTTVLLLIMGLVGIGPEGEAFRTRHWWLLAALVRALDKLEVPHWLGSGSLLGFFRQCELVPAMGDVDLEVAIEALWERNITVPQLVEAASAEGAQLRHQFGLPEDSLELSFGDGNGTRLDVFFSYPQANGTRYIGGIDTDTLQKYKWSYPDFELCWALLDVLRVGVPCEPSVYLRTFYGPDWASPPPEGPWNYRTGHPNVVENGRWPESMRAEVCQGPFRAELLRDQPMLPRALLQGAGCQYWPGARPLPHWSPRPAVLLGRLDCRAALLRPELDRLPDALCLQLDGLSPGTAERTGRLFRRTFALRAVREIGTWNSSRGLRVTDRRTGVQSNGHIIADGSTLRIAYMQQTARYICRKSLVRNNTCSSVDMRTLMPLYHTLQLEMEVLFFPKRYNLTIEFVDTRQLPAMARRGRLGTESSRAVRLITEGGADRTWPYITLQPEMYRLPISVVPTTRLIPFTFMSVRRPPQLDAGSLLRLFSAGTWVALVASTVLVAAILALTLRAGSPGAAAAALAMLLGQSVPLGADRLPARHRPLVAVWVAMSLILTTAYLSDLIKTLTIPRDRQLKTAQQLVDQRYRLIAEFENLKPIYARALNPYVRRLASSMRLTRSREEVVNALLNERFAYSLDHRTMWELSVDAMRRSEGSVLFEDFNFGQEIFLRVLIVRMWSKYHPLVARQKLQTEYQAASGLPHYSRFENEARYMGLRFKARACARRLPSCYTGAVVRPLSLDNVHGALLLYGAGTALALITLLAEMALARRSGPHKTAPQPIAVRSGSGEPQDEQHPKRSPVLSPRHRNQSTP</sequence>
<dbReference type="Gene3D" id="1.10.287.70">
    <property type="match status" value="1"/>
</dbReference>
<feature type="transmembrane region" description="Helical" evidence="6">
    <location>
        <begin position="551"/>
        <end position="568"/>
    </location>
</feature>
<gene>
    <name evidence="7" type="primary">Fktn_0</name>
    <name evidence="7" type="ORF">FJT64_021657</name>
</gene>
<keyword evidence="2 6" id="KW-0812">Transmembrane</keyword>
<comment type="caution">
    <text evidence="7">The sequence shown here is derived from an EMBL/GenBank/DDBJ whole genome shotgun (WGS) entry which is preliminary data.</text>
</comment>
<comment type="subcellular location">
    <subcellularLocation>
        <location evidence="1">Membrane</location>
        <topology evidence="1">Single-pass membrane protein</topology>
    </subcellularLocation>
</comment>
<evidence type="ECO:0000313" key="8">
    <source>
        <dbReference type="Proteomes" id="UP000440578"/>
    </source>
</evidence>